<dbReference type="eggNOG" id="COG0715">
    <property type="taxonomic scope" value="Bacteria"/>
</dbReference>
<keyword evidence="7" id="KW-1185">Reference proteome</keyword>
<dbReference type="HOGENOM" id="CLU_028871_5_1_11"/>
<sequence>MRNQLAPLAILLALGTTACSPSESADDGGENVTVGVIPIVDVAPIYLGEKQGFFADRDIDLKLEAGQGGAAIVPGVSSGDFQFGFSNLTSLMSAQTEGLKVQAVAPGVASTGKAGDDFGAVVVPKGSSIKSAKDLPGHTVAVNTLNNIGDTTIRESIRVDGGKPDDVEFTEFGFPDMPAQLDDGNVDAAWVVEPFLSIAKESGARPIAWNYVDIADDLTVAAYFTTTEFVDKDPDLVKRFTAAMTESLEYAAKHPDEVRDILSEYADIDAAIAEKITLPAWPSAINEKSTARLAELGVSDGVLKSEPDLKSLLP</sequence>
<dbReference type="Pfam" id="PF09084">
    <property type="entry name" value="NMT1"/>
    <property type="match status" value="1"/>
</dbReference>
<feature type="chain" id="PRO_5003049510" evidence="4">
    <location>
        <begin position="26"/>
        <end position="314"/>
    </location>
</feature>
<dbReference type="PANTHER" id="PTHR30024:SF47">
    <property type="entry name" value="TAURINE-BINDING PERIPLASMIC PROTEIN"/>
    <property type="match status" value="1"/>
</dbReference>
<dbReference type="GO" id="GO:0042597">
    <property type="term" value="C:periplasmic space"/>
    <property type="evidence" value="ECO:0007669"/>
    <property type="project" value="UniProtKB-SubCell"/>
</dbReference>
<dbReference type="Proteomes" id="UP000000844">
    <property type="component" value="Chromosome"/>
</dbReference>
<comment type="subcellular location">
    <subcellularLocation>
        <location evidence="1">Periplasm</location>
    </subcellularLocation>
</comment>
<feature type="signal peptide" evidence="4">
    <location>
        <begin position="1"/>
        <end position="25"/>
    </location>
</feature>
<evidence type="ECO:0000313" key="6">
    <source>
        <dbReference type="EMBL" id="ADD42017.1"/>
    </source>
</evidence>
<dbReference type="STRING" id="446470.Snas_2330"/>
<evidence type="ECO:0000259" key="5">
    <source>
        <dbReference type="Pfam" id="PF09084"/>
    </source>
</evidence>
<dbReference type="InterPro" id="IPR015168">
    <property type="entry name" value="SsuA/THI5"/>
</dbReference>
<accession>D3Q3H6</accession>
<gene>
    <name evidence="6" type="ordered locus">Snas_2330</name>
</gene>
<evidence type="ECO:0000256" key="3">
    <source>
        <dbReference type="ARBA" id="ARBA00022729"/>
    </source>
</evidence>
<feature type="domain" description="SsuA/THI5-like" evidence="5">
    <location>
        <begin position="41"/>
        <end position="257"/>
    </location>
</feature>
<comment type="similarity">
    <text evidence="2">Belongs to the bacterial solute-binding protein SsuA/TauA family.</text>
</comment>
<name>D3Q3H6_STANL</name>
<dbReference type="PROSITE" id="PS51257">
    <property type="entry name" value="PROKAR_LIPOPROTEIN"/>
    <property type="match status" value="1"/>
</dbReference>
<dbReference type="RefSeq" id="WP_013017588.1">
    <property type="nucleotide sequence ID" value="NC_013947.1"/>
</dbReference>
<dbReference type="EMBL" id="CP001778">
    <property type="protein sequence ID" value="ADD42017.1"/>
    <property type="molecule type" value="Genomic_DNA"/>
</dbReference>
<organism evidence="6 7">
    <name type="scientific">Stackebrandtia nassauensis (strain DSM 44728 / CIP 108903 / NRRL B-16338 / NBRC 102104 / LLR-40K-21)</name>
    <dbReference type="NCBI Taxonomy" id="446470"/>
    <lineage>
        <taxon>Bacteria</taxon>
        <taxon>Bacillati</taxon>
        <taxon>Actinomycetota</taxon>
        <taxon>Actinomycetes</taxon>
        <taxon>Glycomycetales</taxon>
        <taxon>Glycomycetaceae</taxon>
        <taxon>Stackebrandtia</taxon>
    </lineage>
</organism>
<dbReference type="PANTHER" id="PTHR30024">
    <property type="entry name" value="ALIPHATIC SULFONATES-BINDING PROTEIN-RELATED"/>
    <property type="match status" value="1"/>
</dbReference>
<proteinExistence type="inferred from homology"/>
<reference evidence="6 7" key="1">
    <citation type="journal article" date="2009" name="Stand. Genomic Sci.">
        <title>Complete genome sequence of Stackebrandtia nassauensis type strain (LLR-40K-21).</title>
        <authorList>
            <person name="Munk C."/>
            <person name="Lapidus A."/>
            <person name="Copeland A."/>
            <person name="Jando M."/>
            <person name="Mayilraj S."/>
            <person name="Glavina Del Rio T."/>
            <person name="Nolan M."/>
            <person name="Chen F."/>
            <person name="Lucas S."/>
            <person name="Tice H."/>
            <person name="Cheng J.F."/>
            <person name="Han C."/>
            <person name="Detter J.C."/>
            <person name="Bruce D."/>
            <person name="Goodwin L."/>
            <person name="Chain P."/>
            <person name="Pitluck S."/>
            <person name="Goker M."/>
            <person name="Ovchinikova G."/>
            <person name="Pati A."/>
            <person name="Ivanova N."/>
            <person name="Mavromatis K."/>
            <person name="Chen A."/>
            <person name="Palaniappan K."/>
            <person name="Land M."/>
            <person name="Hauser L."/>
            <person name="Chang Y.J."/>
            <person name="Jeffries C.D."/>
            <person name="Bristow J."/>
            <person name="Eisen J.A."/>
            <person name="Markowitz V."/>
            <person name="Hugenholtz P."/>
            <person name="Kyrpides N.C."/>
            <person name="Klenk H.P."/>
        </authorList>
    </citation>
    <scope>NUCLEOTIDE SEQUENCE [LARGE SCALE GENOMIC DNA]</scope>
    <source>
        <strain evidence="7">DSM 44728 / CIP 108903 / NRRL B-16338 / NBRC 102104 / LLR-40K-21</strain>
    </source>
</reference>
<dbReference type="SUPFAM" id="SSF53850">
    <property type="entry name" value="Periplasmic binding protein-like II"/>
    <property type="match status" value="1"/>
</dbReference>
<dbReference type="KEGG" id="sna:Snas_2330"/>
<evidence type="ECO:0000313" key="7">
    <source>
        <dbReference type="Proteomes" id="UP000000844"/>
    </source>
</evidence>
<protein>
    <submittedName>
        <fullName evidence="6">NMT1/THI5 like domain protein</fullName>
    </submittedName>
</protein>
<dbReference type="OrthoDB" id="8877897at2"/>
<keyword evidence="3 4" id="KW-0732">Signal</keyword>
<evidence type="ECO:0000256" key="4">
    <source>
        <dbReference type="SAM" id="SignalP"/>
    </source>
</evidence>
<evidence type="ECO:0000256" key="1">
    <source>
        <dbReference type="ARBA" id="ARBA00004418"/>
    </source>
</evidence>
<evidence type="ECO:0000256" key="2">
    <source>
        <dbReference type="ARBA" id="ARBA00010742"/>
    </source>
</evidence>
<dbReference type="AlphaFoldDB" id="D3Q3H6"/>
<dbReference type="Gene3D" id="3.40.190.10">
    <property type="entry name" value="Periplasmic binding protein-like II"/>
    <property type="match status" value="2"/>
</dbReference>